<proteinExistence type="inferred from homology"/>
<dbReference type="InterPro" id="IPR015421">
    <property type="entry name" value="PyrdxlP-dep_Trfase_major"/>
</dbReference>
<dbReference type="InterPro" id="IPR015424">
    <property type="entry name" value="PyrdxlP-dep_Trfase"/>
</dbReference>
<dbReference type="AlphaFoldDB" id="A0A7J9UWC0"/>
<evidence type="ECO:0000256" key="2">
    <source>
        <dbReference type="SAM" id="MobiDB-lite"/>
    </source>
</evidence>
<dbReference type="PANTHER" id="PTHR42691:SF1">
    <property type="entry name" value="ASPARTATE AMINOTRANSFERASE YHDR-RELATED"/>
    <property type="match status" value="1"/>
</dbReference>
<accession>A0A7J9UWC0</accession>
<evidence type="ECO:0000259" key="3">
    <source>
        <dbReference type="Pfam" id="PF00155"/>
    </source>
</evidence>
<gene>
    <name evidence="4" type="ORF">GB882_09525</name>
</gene>
<comment type="cofactor">
    <cofactor evidence="1">
        <name>pyridoxal 5'-phosphate</name>
        <dbReference type="ChEBI" id="CHEBI:597326"/>
    </cofactor>
</comment>
<dbReference type="Gene3D" id="3.40.640.10">
    <property type="entry name" value="Type I PLP-dependent aspartate aminotransferase-like (Major domain)"/>
    <property type="match status" value="1"/>
</dbReference>
<dbReference type="Pfam" id="PF00155">
    <property type="entry name" value="Aminotran_1_2"/>
    <property type="match status" value="1"/>
</dbReference>
<dbReference type="PANTHER" id="PTHR42691">
    <property type="entry name" value="ASPARTATE AMINOTRANSFERASE YHDR-RELATED"/>
    <property type="match status" value="1"/>
</dbReference>
<dbReference type="SUPFAM" id="SSF53383">
    <property type="entry name" value="PLP-dependent transferases"/>
    <property type="match status" value="1"/>
</dbReference>
<sequence>MSALTAFFTARADPARAGRADDGVDLTFGDPHELPLPGLVAALEAHLQPRSVDWFAYKASEEPARAAVAAALRDELGLAFEPADVAMTQGAFGAIALGLRLVADAGEEVVVPAPGWFYAPMVRVADLVPVPAPLAPETFDLDLASIERALTPRTRVVVVNSPANPTGRVYPRRQLDALAELLEDASRRLGRRIWILSDEPYRRIRFDGVGFVSPAACYPWTLVDYSYGKVLLAPGQRLGYLALSPLLPDAQREALRGAFFPTQMAVGWGFPDALMQYAVPDLEHVSIDLAELTRRRDRVLAALDGWGYRMTPPEGTFYLWGAAPGGDARGFAAALAARGVQVLPGTLFGSPGHFRVCLTATMEMLERALPAFEEVGRTLGGGAGSPAARTTSAGGEHGA</sequence>
<dbReference type="PROSITE" id="PS00105">
    <property type="entry name" value="AA_TRANSFER_CLASS_1"/>
    <property type="match status" value="1"/>
</dbReference>
<evidence type="ECO:0000313" key="5">
    <source>
        <dbReference type="Proteomes" id="UP000429644"/>
    </source>
</evidence>
<dbReference type="Proteomes" id="UP000429644">
    <property type="component" value="Unassembled WGS sequence"/>
</dbReference>
<dbReference type="CDD" id="cd00609">
    <property type="entry name" value="AAT_like"/>
    <property type="match status" value="1"/>
</dbReference>
<dbReference type="GO" id="GO:0030170">
    <property type="term" value="F:pyridoxal phosphate binding"/>
    <property type="evidence" value="ECO:0007669"/>
    <property type="project" value="InterPro"/>
</dbReference>
<dbReference type="EC" id="2.6.1.-" evidence="1"/>
<keyword evidence="5" id="KW-1185">Reference proteome</keyword>
<keyword evidence="1 4" id="KW-0808">Transferase</keyword>
<feature type="non-terminal residue" evidence="4">
    <location>
        <position position="1"/>
    </location>
</feature>
<feature type="domain" description="Aminotransferase class I/classII large" evidence="3">
    <location>
        <begin position="24"/>
        <end position="370"/>
    </location>
</feature>
<protein>
    <recommendedName>
        <fullName evidence="1">Aminotransferase</fullName>
        <ecNumber evidence="1">2.6.1.-</ecNumber>
    </recommendedName>
</protein>
<dbReference type="InterPro" id="IPR004839">
    <property type="entry name" value="Aminotransferase_I/II_large"/>
</dbReference>
<dbReference type="GO" id="GO:0008483">
    <property type="term" value="F:transaminase activity"/>
    <property type="evidence" value="ECO:0007669"/>
    <property type="project" value="UniProtKB-KW"/>
</dbReference>
<dbReference type="InterPro" id="IPR004838">
    <property type="entry name" value="NHTrfase_class1_PyrdxlP-BS"/>
</dbReference>
<evidence type="ECO:0000313" key="4">
    <source>
        <dbReference type="EMBL" id="MPV88907.1"/>
    </source>
</evidence>
<comment type="similarity">
    <text evidence="1">Belongs to the class-I pyridoxal-phosphate-dependent aminotransferase family.</text>
</comment>
<reference evidence="4 5" key="1">
    <citation type="submission" date="2019-10" db="EMBL/GenBank/DDBJ databases">
        <title>Georgenia wutianyii sp. nov. and Georgenia yuyongxinii sp. nov. isolated from plateau pika (Ochotona curzoniae) in the Qinghai-Tibet plateau of China.</title>
        <authorList>
            <person name="Tian Z."/>
        </authorList>
    </citation>
    <scope>NUCLEOTIDE SEQUENCE [LARGE SCALE GENOMIC DNA]</scope>
    <source>
        <strain evidence="4 5">JCM 15130</strain>
    </source>
</reference>
<organism evidence="4 5">
    <name type="scientific">Georgenia ruanii</name>
    <dbReference type="NCBI Taxonomy" id="348442"/>
    <lineage>
        <taxon>Bacteria</taxon>
        <taxon>Bacillati</taxon>
        <taxon>Actinomycetota</taxon>
        <taxon>Actinomycetes</taxon>
        <taxon>Micrococcales</taxon>
        <taxon>Bogoriellaceae</taxon>
        <taxon>Georgenia</taxon>
    </lineage>
</organism>
<dbReference type="EMBL" id="WHPD01002054">
    <property type="protein sequence ID" value="MPV88907.1"/>
    <property type="molecule type" value="Genomic_DNA"/>
</dbReference>
<feature type="region of interest" description="Disordered" evidence="2">
    <location>
        <begin position="380"/>
        <end position="399"/>
    </location>
</feature>
<comment type="caution">
    <text evidence="4">The sequence shown here is derived from an EMBL/GenBank/DDBJ whole genome shotgun (WGS) entry which is preliminary data.</text>
</comment>
<name>A0A7J9UWC0_9MICO</name>
<keyword evidence="1 4" id="KW-0032">Aminotransferase</keyword>
<evidence type="ECO:0000256" key="1">
    <source>
        <dbReference type="RuleBase" id="RU000481"/>
    </source>
</evidence>